<accession>A0A099T1Y9</accession>
<evidence type="ECO:0000313" key="3">
    <source>
        <dbReference type="EMBL" id="KGK98148.1"/>
    </source>
</evidence>
<dbReference type="InterPro" id="IPR024654">
    <property type="entry name" value="Calcineurin-like_PHP_lpxH"/>
</dbReference>
<dbReference type="OrthoDB" id="19174at2157"/>
<keyword evidence="4" id="KW-1185">Reference proteome</keyword>
<evidence type="ECO:0000256" key="1">
    <source>
        <dbReference type="RuleBase" id="RU362039"/>
    </source>
</evidence>
<reference evidence="3 4" key="1">
    <citation type="submission" date="2014-09" db="EMBL/GenBank/DDBJ databases">
        <title>Draft genome sequence of an obligately methylotrophic methanogen, Methanococcoides methylutens, isolated from marine sediment.</title>
        <authorList>
            <person name="Guan Y."/>
            <person name="Ngugi D.K."/>
            <person name="Blom J."/>
            <person name="Ali S."/>
            <person name="Ferry J.G."/>
            <person name="Stingl U."/>
        </authorList>
    </citation>
    <scope>NUCLEOTIDE SEQUENCE [LARGE SCALE GENOMIC DNA]</scope>
    <source>
        <strain evidence="3 4">DSM 2657</strain>
    </source>
</reference>
<sequence length="176" mass="19097">MKIIALSDTHLTRGGIPPAFKHLLDDCDIIAHAGDFTTMECYQAFADTGKLKAVHGNSDDSELKELLPERLIFNADGVKIGLVHEGALSIMDTTALRYLALEMGVDVLIFGHIHRPLVETSDVILICPGSPTSPRMSDPSIVKINIDNGKVSAEIVEIEGHACGFIDFSRKLESTN</sequence>
<feature type="domain" description="Calcineurin-like phosphoesterase" evidence="2">
    <location>
        <begin position="1"/>
        <end position="148"/>
    </location>
</feature>
<dbReference type="CDD" id="cd00841">
    <property type="entry name" value="MPP_YfcE"/>
    <property type="match status" value="1"/>
</dbReference>
<comment type="similarity">
    <text evidence="1">Belongs to the metallophosphoesterase superfamily. YfcE family.</text>
</comment>
<dbReference type="InterPro" id="IPR041802">
    <property type="entry name" value="MPP_YfcE"/>
</dbReference>
<dbReference type="Gene3D" id="3.60.21.10">
    <property type="match status" value="1"/>
</dbReference>
<gene>
    <name evidence="3" type="ORF">LI82_10510</name>
</gene>
<dbReference type="EMBL" id="JRHO01000014">
    <property type="protein sequence ID" value="KGK98148.1"/>
    <property type="molecule type" value="Genomic_DNA"/>
</dbReference>
<dbReference type="GO" id="GO:0046872">
    <property type="term" value="F:metal ion binding"/>
    <property type="evidence" value="ECO:0007669"/>
    <property type="project" value="UniProtKB-KW"/>
</dbReference>
<keyword evidence="1" id="KW-0479">Metal-binding</keyword>
<name>A0A099T1Y9_METMT</name>
<comment type="caution">
    <text evidence="3">The sequence shown here is derived from an EMBL/GenBank/DDBJ whole genome shotgun (WGS) entry which is preliminary data.</text>
</comment>
<dbReference type="AlphaFoldDB" id="A0A099T1Y9"/>
<dbReference type="PANTHER" id="PTHR11124">
    <property type="entry name" value="VACUOLAR SORTING PROTEIN VPS29"/>
    <property type="match status" value="1"/>
</dbReference>
<dbReference type="GO" id="GO:0016787">
    <property type="term" value="F:hydrolase activity"/>
    <property type="evidence" value="ECO:0007669"/>
    <property type="project" value="UniProtKB-UniRule"/>
</dbReference>
<comment type="cofactor">
    <cofactor evidence="1">
        <name>a divalent metal cation</name>
        <dbReference type="ChEBI" id="CHEBI:60240"/>
    </cofactor>
</comment>
<dbReference type="InterPro" id="IPR000979">
    <property type="entry name" value="Phosphodiesterase_MJ0936/Vps29"/>
</dbReference>
<organism evidence="3 4">
    <name type="scientific">Methanococcoides methylutens</name>
    <dbReference type="NCBI Taxonomy" id="2226"/>
    <lineage>
        <taxon>Archaea</taxon>
        <taxon>Methanobacteriati</taxon>
        <taxon>Methanobacteriota</taxon>
        <taxon>Stenosarchaea group</taxon>
        <taxon>Methanomicrobia</taxon>
        <taxon>Methanosarcinales</taxon>
        <taxon>Methanosarcinaceae</taxon>
        <taxon>Methanococcoides</taxon>
    </lineage>
</organism>
<dbReference type="SUPFAM" id="SSF56300">
    <property type="entry name" value="Metallo-dependent phosphatases"/>
    <property type="match status" value="1"/>
</dbReference>
<dbReference type="EC" id="3.1.4.-" evidence="1"/>
<dbReference type="NCBIfam" id="TIGR00040">
    <property type="entry name" value="yfcE"/>
    <property type="match status" value="1"/>
</dbReference>
<evidence type="ECO:0000313" key="4">
    <source>
        <dbReference type="Proteomes" id="UP000029859"/>
    </source>
</evidence>
<proteinExistence type="inferred from homology"/>
<dbReference type="Proteomes" id="UP000029859">
    <property type="component" value="Unassembled WGS sequence"/>
</dbReference>
<dbReference type="RefSeq" id="WP_048195437.1">
    <property type="nucleotide sequence ID" value="NZ_CAAGSM010000001.1"/>
</dbReference>
<protein>
    <recommendedName>
        <fullName evidence="1">Phosphoesterase</fullName>
        <ecNumber evidence="1">3.1.4.-</ecNumber>
    </recommendedName>
</protein>
<evidence type="ECO:0000259" key="2">
    <source>
        <dbReference type="Pfam" id="PF12850"/>
    </source>
</evidence>
<dbReference type="Pfam" id="PF12850">
    <property type="entry name" value="Metallophos_2"/>
    <property type="match status" value="1"/>
</dbReference>
<dbReference type="InterPro" id="IPR029052">
    <property type="entry name" value="Metallo-depent_PP-like"/>
</dbReference>